<organism evidence="1 2">
    <name type="scientific">Halocaridina rubra</name>
    <name type="common">Hawaiian red shrimp</name>
    <dbReference type="NCBI Taxonomy" id="373956"/>
    <lineage>
        <taxon>Eukaryota</taxon>
        <taxon>Metazoa</taxon>
        <taxon>Ecdysozoa</taxon>
        <taxon>Arthropoda</taxon>
        <taxon>Crustacea</taxon>
        <taxon>Multicrustacea</taxon>
        <taxon>Malacostraca</taxon>
        <taxon>Eumalacostraca</taxon>
        <taxon>Eucarida</taxon>
        <taxon>Decapoda</taxon>
        <taxon>Pleocyemata</taxon>
        <taxon>Caridea</taxon>
        <taxon>Atyoidea</taxon>
        <taxon>Atyidae</taxon>
        <taxon>Halocaridina</taxon>
    </lineage>
</organism>
<comment type="caution">
    <text evidence="1">The sequence shown here is derived from an EMBL/GenBank/DDBJ whole genome shotgun (WGS) entry which is preliminary data.</text>
</comment>
<keyword evidence="2" id="KW-1185">Reference proteome</keyword>
<gene>
    <name evidence="1" type="ORF">SK128_011313</name>
</gene>
<reference evidence="1 2" key="1">
    <citation type="submission" date="2023-11" db="EMBL/GenBank/DDBJ databases">
        <title>Halocaridina rubra genome assembly.</title>
        <authorList>
            <person name="Smith C."/>
        </authorList>
    </citation>
    <scope>NUCLEOTIDE SEQUENCE [LARGE SCALE GENOMIC DNA]</scope>
    <source>
        <strain evidence="1">EP-1</strain>
        <tissue evidence="1">Whole</tissue>
    </source>
</reference>
<evidence type="ECO:0000313" key="1">
    <source>
        <dbReference type="EMBL" id="KAK7084440.1"/>
    </source>
</evidence>
<evidence type="ECO:0000313" key="2">
    <source>
        <dbReference type="Proteomes" id="UP001381693"/>
    </source>
</evidence>
<dbReference type="AlphaFoldDB" id="A0AAN8XUD9"/>
<protein>
    <submittedName>
        <fullName evidence="1">Uncharacterized protein</fullName>
    </submittedName>
</protein>
<dbReference type="Proteomes" id="UP001381693">
    <property type="component" value="Unassembled WGS sequence"/>
</dbReference>
<dbReference type="EMBL" id="JAXCGZ010002092">
    <property type="protein sequence ID" value="KAK7084440.1"/>
    <property type="molecule type" value="Genomic_DNA"/>
</dbReference>
<sequence>MSSSQVLTCSSQLDRVYQRLDQLSKLTEIRITKRNQVYRSPLYISERLSLPKPVTFTNCTIQTLYNSKPHTPCTLISMHAWACFGSFFFQVHMGSLCLMVYKNLFHKAETSELKYK</sequence>
<proteinExistence type="predicted"/>
<accession>A0AAN8XUD9</accession>
<name>A0AAN8XUD9_HALRR</name>